<evidence type="ECO:0000313" key="2">
    <source>
        <dbReference type="Proteomes" id="UP000710815"/>
    </source>
</evidence>
<sequence length="327" mass="37831">MRTNPALTARCEESESQRLCIWGRTRSEQQVLSRRTATGEMTRVADGCYARADQWSRLDPVERYRRIVRTMAALHPDWIFGDMTAAAMHGINDSIRYLDEIHLMTDRRRHSRDHGRLRYHLLPDDELHGYQVVDGVRTTPIGRTVFDCARRLDFPDGLSVAEAALRQGLMTRERMMDLCRELPGYRRDKALRAVRLAPAGTENGGEAYSYAVMLDEGFVPPLVQEEIIDPLDLSRRYRVDFSWHTEDGRFIVAELDGRAKYTDPEMFRNGSLSETIIAEKEREERIRLVADEVVRFSFSEAYRRHVLVAKLEAARVPRVQASWTRDS</sequence>
<organism evidence="1 2">
    <name type="scientific">Bifidobacterium amazonense</name>
    <dbReference type="NCBI Taxonomy" id="2809027"/>
    <lineage>
        <taxon>Bacteria</taxon>
        <taxon>Bacillati</taxon>
        <taxon>Actinomycetota</taxon>
        <taxon>Actinomycetes</taxon>
        <taxon>Bifidobacteriales</taxon>
        <taxon>Bifidobacteriaceae</taxon>
        <taxon>Bifidobacterium</taxon>
    </lineage>
</organism>
<reference evidence="1 2" key="2">
    <citation type="journal article" date="2021" name="Syst. Appl. Microbiol.">
        <title>Phylogenetic classification of ten novel species belonging to the genus Bifidobacterium comprising B. phasiani sp. nov., B. pongonis sp. nov., B. saguinibicoloris sp. nov., B. colobi sp. nov., B. simiiventris sp. nov., B. santillanense sp. nov., B. miconis sp. nov., B. amazonense sp. nov., B. pluvialisilvae sp. nov., and B. miconisargentati sp. nov.</title>
        <authorList>
            <person name="Lugli G.A."/>
            <person name="Calvete-Torre I."/>
            <person name="Alessandri G."/>
            <person name="Milani C."/>
            <person name="Turroni F."/>
            <person name="Laiolo P."/>
            <person name="Ossiprandi M.C."/>
            <person name="Margolles A."/>
            <person name="Ruiz L."/>
            <person name="Ventura M."/>
        </authorList>
    </citation>
    <scope>NUCLEOTIDE SEQUENCE [LARGE SCALE GENOMIC DNA]</scope>
    <source>
        <strain evidence="1 2">MA1</strain>
    </source>
</reference>
<dbReference type="RefSeq" id="WP_241512998.1">
    <property type="nucleotide sequence ID" value="NZ_JAFEJT020000006.1"/>
</dbReference>
<accession>A0ABS9VSZ8</accession>
<dbReference type="Proteomes" id="UP000710815">
    <property type="component" value="Unassembled WGS sequence"/>
</dbReference>
<reference evidence="1 2" key="1">
    <citation type="journal article" date="2021" name="Environ. Microbiol.">
        <title>Genetic insights into the dark matter of the mammalian gut microbiota through targeted genome reconstruction.</title>
        <authorList>
            <person name="Lugli G.A."/>
            <person name="Alessandri G."/>
            <person name="Milani C."/>
            <person name="Viappiani A."/>
            <person name="Fontana F."/>
            <person name="Tarracchini C."/>
            <person name="Mancabelli L."/>
            <person name="Argentini C."/>
            <person name="Ruiz L."/>
            <person name="Margolles A."/>
            <person name="van Sinderen D."/>
            <person name="Turroni F."/>
            <person name="Ventura M."/>
        </authorList>
    </citation>
    <scope>NUCLEOTIDE SEQUENCE [LARGE SCALE GENOMIC DNA]</scope>
    <source>
        <strain evidence="1 2">MA1</strain>
    </source>
</reference>
<comment type="caution">
    <text evidence="1">The sequence shown here is derived from an EMBL/GenBank/DDBJ whole genome shotgun (WGS) entry which is preliminary data.</text>
</comment>
<name>A0ABS9VSZ8_9BIFI</name>
<dbReference type="EMBL" id="JAFEJT020000006">
    <property type="protein sequence ID" value="MCH9275188.1"/>
    <property type="molecule type" value="Genomic_DNA"/>
</dbReference>
<keyword evidence="2" id="KW-1185">Reference proteome</keyword>
<protein>
    <recommendedName>
        <fullName evidence="3">CTP synthase</fullName>
    </recommendedName>
</protein>
<evidence type="ECO:0008006" key="3">
    <source>
        <dbReference type="Google" id="ProtNLM"/>
    </source>
</evidence>
<proteinExistence type="predicted"/>
<gene>
    <name evidence="1" type="ORF">JS533_002700</name>
</gene>
<evidence type="ECO:0000313" key="1">
    <source>
        <dbReference type="EMBL" id="MCH9275188.1"/>
    </source>
</evidence>